<comment type="caution">
    <text evidence="2">The sequence shown here is derived from an EMBL/GenBank/DDBJ whole genome shotgun (WGS) entry which is preliminary data.</text>
</comment>
<organism evidence="2 3">
    <name type="scientific">Desulforhabdus amnigena</name>
    <dbReference type="NCBI Taxonomy" id="40218"/>
    <lineage>
        <taxon>Bacteria</taxon>
        <taxon>Pseudomonadati</taxon>
        <taxon>Thermodesulfobacteriota</taxon>
        <taxon>Syntrophobacteria</taxon>
        <taxon>Syntrophobacterales</taxon>
        <taxon>Syntrophobacteraceae</taxon>
        <taxon>Desulforhabdus</taxon>
    </lineage>
</organism>
<evidence type="ECO:0000313" key="2">
    <source>
        <dbReference type="EMBL" id="GLI35473.1"/>
    </source>
</evidence>
<dbReference type="AlphaFoldDB" id="A0A9W6L8A4"/>
<evidence type="ECO:0000256" key="1">
    <source>
        <dbReference type="SAM" id="SignalP"/>
    </source>
</evidence>
<sequence length="166" mass="19137">MKKMQTAIVICVLSLGLALSGNAKASFMEVPQGGRMGPGFHHRGEGMDFLERYMQENLMVQVLSEVTGQPAETIRQKIEERNIPAVFDEYKIDQDVFRKAMRAKTTSMIKKLTEDGFITAEQQKEIFERMEAREQRRELMDRLIQKGIKDGTITREQAQMLMPRPR</sequence>
<protein>
    <recommendedName>
        <fullName evidence="4">Periplasmic heavy metal sensor</fullName>
    </recommendedName>
</protein>
<dbReference type="Proteomes" id="UP001144372">
    <property type="component" value="Unassembled WGS sequence"/>
</dbReference>
<name>A0A9W6L8A4_9BACT</name>
<proteinExistence type="predicted"/>
<accession>A0A9W6L8A4</accession>
<keyword evidence="3" id="KW-1185">Reference proteome</keyword>
<feature type="chain" id="PRO_5040937340" description="Periplasmic heavy metal sensor" evidence="1">
    <location>
        <begin position="26"/>
        <end position="166"/>
    </location>
</feature>
<dbReference type="RefSeq" id="WP_281795327.1">
    <property type="nucleotide sequence ID" value="NZ_BSDR01000001.1"/>
</dbReference>
<evidence type="ECO:0000313" key="3">
    <source>
        <dbReference type="Proteomes" id="UP001144372"/>
    </source>
</evidence>
<feature type="signal peptide" evidence="1">
    <location>
        <begin position="1"/>
        <end position="25"/>
    </location>
</feature>
<evidence type="ECO:0008006" key="4">
    <source>
        <dbReference type="Google" id="ProtNLM"/>
    </source>
</evidence>
<reference evidence="2" key="1">
    <citation type="submission" date="2022-12" db="EMBL/GenBank/DDBJ databases">
        <title>Reference genome sequencing for broad-spectrum identification of bacterial and archaeal isolates by mass spectrometry.</title>
        <authorList>
            <person name="Sekiguchi Y."/>
            <person name="Tourlousse D.M."/>
        </authorList>
    </citation>
    <scope>NUCLEOTIDE SEQUENCE</scope>
    <source>
        <strain evidence="2">ASRB1</strain>
    </source>
</reference>
<keyword evidence="1" id="KW-0732">Signal</keyword>
<gene>
    <name evidence="2" type="ORF">DAMNIGENAA_29060</name>
</gene>
<dbReference type="EMBL" id="BSDR01000001">
    <property type="protein sequence ID" value="GLI35473.1"/>
    <property type="molecule type" value="Genomic_DNA"/>
</dbReference>